<gene>
    <name evidence="9" type="primary">pheA</name>
    <name evidence="12" type="ORF">SAMN02745118_01642</name>
</gene>
<evidence type="ECO:0000256" key="9">
    <source>
        <dbReference type="RuleBase" id="RU361254"/>
    </source>
</evidence>
<dbReference type="GO" id="GO:0005737">
    <property type="term" value="C:cytoplasm"/>
    <property type="evidence" value="ECO:0007669"/>
    <property type="project" value="TreeGrafter"/>
</dbReference>
<evidence type="ECO:0000256" key="6">
    <source>
        <dbReference type="ARBA" id="ARBA00023222"/>
    </source>
</evidence>
<dbReference type="FunFam" id="3.40.190.10:FF:000064">
    <property type="entry name" value="Prephenate dehydratase"/>
    <property type="match status" value="1"/>
</dbReference>
<evidence type="ECO:0000259" key="11">
    <source>
        <dbReference type="PROSITE" id="PS51671"/>
    </source>
</evidence>
<keyword evidence="13" id="KW-1185">Reference proteome</keyword>
<dbReference type="EMBL" id="FUWM01000012">
    <property type="protein sequence ID" value="SJZ71933.1"/>
    <property type="molecule type" value="Genomic_DNA"/>
</dbReference>
<evidence type="ECO:0000313" key="13">
    <source>
        <dbReference type="Proteomes" id="UP000190625"/>
    </source>
</evidence>
<dbReference type="CDD" id="cd13633">
    <property type="entry name" value="PBP2_Sa-PDT_like"/>
    <property type="match status" value="1"/>
</dbReference>
<evidence type="ECO:0000256" key="7">
    <source>
        <dbReference type="ARBA" id="ARBA00023239"/>
    </source>
</evidence>
<keyword evidence="7 9" id="KW-0456">Lyase</keyword>
<dbReference type="RefSeq" id="WP_078810104.1">
    <property type="nucleotide sequence ID" value="NZ_FUWM01000012.1"/>
</dbReference>
<dbReference type="PROSITE" id="PS51671">
    <property type="entry name" value="ACT"/>
    <property type="match status" value="1"/>
</dbReference>
<keyword evidence="6 9" id="KW-0584">Phenylalanine biosynthesis</keyword>
<dbReference type="PROSITE" id="PS00858">
    <property type="entry name" value="PREPHENATE_DEHYDR_2"/>
    <property type="match status" value="1"/>
</dbReference>
<dbReference type="OrthoDB" id="9802281at2"/>
<dbReference type="UniPathway" id="UPA00121">
    <property type="reaction ID" value="UER00345"/>
</dbReference>
<name>A0A1T4MY63_9FIRM</name>
<proteinExistence type="predicted"/>
<dbReference type="EC" id="4.2.1.51" evidence="2 9"/>
<dbReference type="SUPFAM" id="SSF55021">
    <property type="entry name" value="ACT-like"/>
    <property type="match status" value="1"/>
</dbReference>
<dbReference type="CDD" id="cd04905">
    <property type="entry name" value="ACT_CM-PDT"/>
    <property type="match status" value="1"/>
</dbReference>
<evidence type="ECO:0000313" key="12">
    <source>
        <dbReference type="EMBL" id="SJZ71933.1"/>
    </source>
</evidence>
<sequence>MERLGYLGPEGTFTNEAAIEFISGQSISLIPYEDIQSLMLAIANEEEEAGIVPIENSLEGSVNITLDLLAHKVDLKIIAEVLMPINHNLIGQRKANLSQVTQVLSHPQALAQCRDNLNKILDKFKLINTSSTAEAVQTISDKDSNWAAIGSKLVARLNKLKVLESNIQDNELNWTRFIVLNKKERRKVNDAKTSLICSPLTDRPGILYEILKEFAQRDINLTKIESRPARKMLGDYIFFIDFEGGQHKKRVRETLTILDNKTSFIKILGSYPKFKY</sequence>
<feature type="domain" description="ACT" evidence="11">
    <location>
        <begin position="195"/>
        <end position="272"/>
    </location>
</feature>
<dbReference type="Gene3D" id="3.30.70.260">
    <property type="match status" value="1"/>
</dbReference>
<evidence type="ECO:0000256" key="3">
    <source>
        <dbReference type="ARBA" id="ARBA00021872"/>
    </source>
</evidence>
<dbReference type="PANTHER" id="PTHR21022:SF19">
    <property type="entry name" value="PREPHENATE DEHYDRATASE-RELATED"/>
    <property type="match status" value="1"/>
</dbReference>
<dbReference type="GO" id="GO:0004664">
    <property type="term" value="F:prephenate dehydratase activity"/>
    <property type="evidence" value="ECO:0007669"/>
    <property type="project" value="UniProtKB-UniRule"/>
</dbReference>
<dbReference type="InterPro" id="IPR045865">
    <property type="entry name" value="ACT-like_dom_sf"/>
</dbReference>
<comment type="pathway">
    <text evidence="1 9">Amino-acid biosynthesis; L-phenylalanine biosynthesis; phenylpyruvate from prephenate: step 1/1.</text>
</comment>
<evidence type="ECO:0000256" key="4">
    <source>
        <dbReference type="ARBA" id="ARBA00022605"/>
    </source>
</evidence>
<evidence type="ECO:0000256" key="8">
    <source>
        <dbReference type="ARBA" id="ARBA00047848"/>
    </source>
</evidence>
<dbReference type="SUPFAM" id="SSF53850">
    <property type="entry name" value="Periplasmic binding protein-like II"/>
    <property type="match status" value="1"/>
</dbReference>
<dbReference type="NCBIfam" id="NF008865">
    <property type="entry name" value="PRK11898.1"/>
    <property type="match status" value="1"/>
</dbReference>
<accession>A0A1T4MY63</accession>
<organism evidence="12 13">
    <name type="scientific">Selenihalanaerobacter shriftii</name>
    <dbReference type="NCBI Taxonomy" id="142842"/>
    <lineage>
        <taxon>Bacteria</taxon>
        <taxon>Bacillati</taxon>
        <taxon>Bacillota</taxon>
        <taxon>Clostridia</taxon>
        <taxon>Halanaerobiales</taxon>
        <taxon>Halobacteroidaceae</taxon>
        <taxon>Selenihalanaerobacter</taxon>
    </lineage>
</organism>
<evidence type="ECO:0000256" key="5">
    <source>
        <dbReference type="ARBA" id="ARBA00023141"/>
    </source>
</evidence>
<dbReference type="InterPro" id="IPR001086">
    <property type="entry name" value="Preph_deHydtase"/>
</dbReference>
<dbReference type="STRING" id="142842.SAMN02745118_01642"/>
<dbReference type="PANTHER" id="PTHR21022">
    <property type="entry name" value="PREPHENATE DEHYDRATASE P PROTEIN"/>
    <property type="match status" value="1"/>
</dbReference>
<protein>
    <recommendedName>
        <fullName evidence="3 9">Prephenate dehydratase</fullName>
        <shortName evidence="9">PDT</shortName>
        <ecNumber evidence="2 9">4.2.1.51</ecNumber>
    </recommendedName>
</protein>
<dbReference type="PROSITE" id="PS51171">
    <property type="entry name" value="PREPHENATE_DEHYDR_3"/>
    <property type="match status" value="1"/>
</dbReference>
<evidence type="ECO:0000259" key="10">
    <source>
        <dbReference type="PROSITE" id="PS51171"/>
    </source>
</evidence>
<evidence type="ECO:0000256" key="1">
    <source>
        <dbReference type="ARBA" id="ARBA00004741"/>
    </source>
</evidence>
<dbReference type="FunFam" id="3.30.70.260:FF:000012">
    <property type="entry name" value="Prephenate dehydratase"/>
    <property type="match status" value="1"/>
</dbReference>
<dbReference type="AlphaFoldDB" id="A0A1T4MY63"/>
<keyword evidence="5 9" id="KW-0057">Aromatic amino acid biosynthesis</keyword>
<feature type="domain" description="Prephenate dehydratase" evidence="10">
    <location>
        <begin position="3"/>
        <end position="182"/>
    </location>
</feature>
<keyword evidence="4 9" id="KW-0028">Amino-acid biosynthesis</keyword>
<dbReference type="InterPro" id="IPR018528">
    <property type="entry name" value="Preph_deHydtase_CS"/>
</dbReference>
<reference evidence="13" key="1">
    <citation type="submission" date="2017-02" db="EMBL/GenBank/DDBJ databases">
        <authorList>
            <person name="Varghese N."/>
            <person name="Submissions S."/>
        </authorList>
    </citation>
    <scope>NUCLEOTIDE SEQUENCE [LARGE SCALE GENOMIC DNA]</scope>
    <source>
        <strain evidence="13">ATCC BAA-73</strain>
    </source>
</reference>
<dbReference type="InterPro" id="IPR002912">
    <property type="entry name" value="ACT_dom"/>
</dbReference>
<comment type="catalytic activity">
    <reaction evidence="8 9">
        <text>prephenate + H(+) = 3-phenylpyruvate + CO2 + H2O</text>
        <dbReference type="Rhea" id="RHEA:21648"/>
        <dbReference type="ChEBI" id="CHEBI:15377"/>
        <dbReference type="ChEBI" id="CHEBI:15378"/>
        <dbReference type="ChEBI" id="CHEBI:16526"/>
        <dbReference type="ChEBI" id="CHEBI:18005"/>
        <dbReference type="ChEBI" id="CHEBI:29934"/>
        <dbReference type="EC" id="4.2.1.51"/>
    </reaction>
</comment>
<dbReference type="Pfam" id="PF01842">
    <property type="entry name" value="ACT"/>
    <property type="match status" value="1"/>
</dbReference>
<dbReference type="GO" id="GO:0009094">
    <property type="term" value="P:L-phenylalanine biosynthetic process"/>
    <property type="evidence" value="ECO:0007669"/>
    <property type="project" value="UniProtKB-UniPathway"/>
</dbReference>
<dbReference type="Pfam" id="PF00800">
    <property type="entry name" value="PDT"/>
    <property type="match status" value="1"/>
</dbReference>
<dbReference type="Gene3D" id="3.40.190.10">
    <property type="entry name" value="Periplasmic binding protein-like II"/>
    <property type="match status" value="2"/>
</dbReference>
<dbReference type="Proteomes" id="UP000190625">
    <property type="component" value="Unassembled WGS sequence"/>
</dbReference>
<evidence type="ECO:0000256" key="2">
    <source>
        <dbReference type="ARBA" id="ARBA00013147"/>
    </source>
</evidence>